<dbReference type="EMBL" id="JABSTU010000006">
    <property type="protein sequence ID" value="KAH8029147.1"/>
    <property type="molecule type" value="Genomic_DNA"/>
</dbReference>
<reference evidence="1" key="1">
    <citation type="journal article" date="2020" name="Cell">
        <title>Large-Scale Comparative Analyses of Tick Genomes Elucidate Their Genetic Diversity and Vector Capacities.</title>
        <authorList>
            <consortium name="Tick Genome and Microbiome Consortium (TIGMIC)"/>
            <person name="Jia N."/>
            <person name="Wang J."/>
            <person name="Shi W."/>
            <person name="Du L."/>
            <person name="Sun Y."/>
            <person name="Zhan W."/>
            <person name="Jiang J.F."/>
            <person name="Wang Q."/>
            <person name="Zhang B."/>
            <person name="Ji P."/>
            <person name="Bell-Sakyi L."/>
            <person name="Cui X.M."/>
            <person name="Yuan T.T."/>
            <person name="Jiang B.G."/>
            <person name="Yang W.F."/>
            <person name="Lam T.T."/>
            <person name="Chang Q.C."/>
            <person name="Ding S.J."/>
            <person name="Wang X.J."/>
            <person name="Zhu J.G."/>
            <person name="Ruan X.D."/>
            <person name="Zhao L."/>
            <person name="Wei J.T."/>
            <person name="Ye R.Z."/>
            <person name="Que T.C."/>
            <person name="Du C.H."/>
            <person name="Zhou Y.H."/>
            <person name="Cheng J.X."/>
            <person name="Dai P.F."/>
            <person name="Guo W.B."/>
            <person name="Han X.H."/>
            <person name="Huang E.J."/>
            <person name="Li L.F."/>
            <person name="Wei W."/>
            <person name="Gao Y.C."/>
            <person name="Liu J.Z."/>
            <person name="Shao H.Z."/>
            <person name="Wang X."/>
            <person name="Wang C.C."/>
            <person name="Yang T.C."/>
            <person name="Huo Q.B."/>
            <person name="Li W."/>
            <person name="Chen H.Y."/>
            <person name="Chen S.E."/>
            <person name="Zhou L.G."/>
            <person name="Ni X.B."/>
            <person name="Tian J.H."/>
            <person name="Sheng Y."/>
            <person name="Liu T."/>
            <person name="Pan Y.S."/>
            <person name="Xia L.Y."/>
            <person name="Li J."/>
            <person name="Zhao F."/>
            <person name="Cao W.C."/>
        </authorList>
    </citation>
    <scope>NUCLEOTIDE SEQUENCE</scope>
    <source>
        <strain evidence="1">Rmic-2018</strain>
    </source>
</reference>
<reference evidence="1" key="2">
    <citation type="submission" date="2021-09" db="EMBL/GenBank/DDBJ databases">
        <authorList>
            <person name="Jia N."/>
            <person name="Wang J."/>
            <person name="Shi W."/>
            <person name="Du L."/>
            <person name="Sun Y."/>
            <person name="Zhan W."/>
            <person name="Jiang J."/>
            <person name="Wang Q."/>
            <person name="Zhang B."/>
            <person name="Ji P."/>
            <person name="Sakyi L.B."/>
            <person name="Cui X."/>
            <person name="Yuan T."/>
            <person name="Jiang B."/>
            <person name="Yang W."/>
            <person name="Lam T.T.-Y."/>
            <person name="Chang Q."/>
            <person name="Ding S."/>
            <person name="Wang X."/>
            <person name="Zhu J."/>
            <person name="Ruan X."/>
            <person name="Zhao L."/>
            <person name="Wei J."/>
            <person name="Que T."/>
            <person name="Du C."/>
            <person name="Cheng J."/>
            <person name="Dai P."/>
            <person name="Han X."/>
            <person name="Huang E."/>
            <person name="Gao Y."/>
            <person name="Liu J."/>
            <person name="Shao H."/>
            <person name="Ye R."/>
            <person name="Li L."/>
            <person name="Wei W."/>
            <person name="Wang X."/>
            <person name="Wang C."/>
            <person name="Huo Q."/>
            <person name="Li W."/>
            <person name="Guo W."/>
            <person name="Chen H."/>
            <person name="Chen S."/>
            <person name="Zhou L."/>
            <person name="Zhou L."/>
            <person name="Ni X."/>
            <person name="Tian J."/>
            <person name="Zhou Y."/>
            <person name="Sheng Y."/>
            <person name="Liu T."/>
            <person name="Pan Y."/>
            <person name="Xia L."/>
            <person name="Li J."/>
            <person name="Zhao F."/>
            <person name="Cao W."/>
        </authorList>
    </citation>
    <scope>NUCLEOTIDE SEQUENCE</scope>
    <source>
        <strain evidence="1">Rmic-2018</strain>
        <tissue evidence="1">Larvae</tissue>
    </source>
</reference>
<comment type="caution">
    <text evidence="1">The sequence shown here is derived from an EMBL/GenBank/DDBJ whole genome shotgun (WGS) entry which is preliminary data.</text>
</comment>
<name>A0A9J6E3P6_RHIMP</name>
<keyword evidence="2" id="KW-1185">Reference proteome</keyword>
<evidence type="ECO:0000313" key="2">
    <source>
        <dbReference type="Proteomes" id="UP000821866"/>
    </source>
</evidence>
<dbReference type="InterPro" id="IPR029058">
    <property type="entry name" value="AB_hydrolase_fold"/>
</dbReference>
<protein>
    <recommendedName>
        <fullName evidence="3">Soluble epoxide hydrolase</fullName>
    </recommendedName>
</protein>
<evidence type="ECO:0008006" key="3">
    <source>
        <dbReference type="Google" id="ProtNLM"/>
    </source>
</evidence>
<dbReference type="AlphaFoldDB" id="A0A9J6E3P6"/>
<organism evidence="1 2">
    <name type="scientific">Rhipicephalus microplus</name>
    <name type="common">Cattle tick</name>
    <name type="synonym">Boophilus microplus</name>
    <dbReference type="NCBI Taxonomy" id="6941"/>
    <lineage>
        <taxon>Eukaryota</taxon>
        <taxon>Metazoa</taxon>
        <taxon>Ecdysozoa</taxon>
        <taxon>Arthropoda</taxon>
        <taxon>Chelicerata</taxon>
        <taxon>Arachnida</taxon>
        <taxon>Acari</taxon>
        <taxon>Parasitiformes</taxon>
        <taxon>Ixodida</taxon>
        <taxon>Ixodoidea</taxon>
        <taxon>Ixodidae</taxon>
        <taxon>Rhipicephalinae</taxon>
        <taxon>Rhipicephalus</taxon>
        <taxon>Boophilus</taxon>
    </lineage>
</organism>
<dbReference type="VEuPathDB" id="VectorBase:LOC119168710"/>
<evidence type="ECO:0000313" key="1">
    <source>
        <dbReference type="EMBL" id="KAH8029147.1"/>
    </source>
</evidence>
<accession>A0A9J6E3P6</accession>
<proteinExistence type="predicted"/>
<sequence>MALGAATAVKPVLSVVRTNTLETFVSSVFSTLRNSPVFCVTPHSANFDGALTGVLNYYRAFNFDSDQFTKLNYRKIRVPTLILWSEKDRFLTTPIAEFNREHLKRSFVVYYPEGGHWLMRQCADSVNNHIIEFASTGRIIYNESMAQSQIRLAEFSCAESPKLSKKS</sequence>
<dbReference type="Proteomes" id="UP000821866">
    <property type="component" value="Chromosome 4"/>
</dbReference>
<dbReference type="PANTHER" id="PTHR43329">
    <property type="entry name" value="EPOXIDE HYDROLASE"/>
    <property type="match status" value="1"/>
</dbReference>
<gene>
    <name evidence="1" type="ORF">HPB51_023687</name>
</gene>
<dbReference type="Gene3D" id="3.40.50.1820">
    <property type="entry name" value="alpha/beta hydrolase"/>
    <property type="match status" value="1"/>
</dbReference>
<dbReference type="SUPFAM" id="SSF53474">
    <property type="entry name" value="alpha/beta-Hydrolases"/>
    <property type="match status" value="1"/>
</dbReference>